<evidence type="ECO:0000313" key="1">
    <source>
        <dbReference type="EMBL" id="KAK3731300.1"/>
    </source>
</evidence>
<dbReference type="AlphaFoldDB" id="A0AAE0Y364"/>
<name>A0AAE0Y364_9GAST</name>
<proteinExistence type="predicted"/>
<accession>A0AAE0Y364</accession>
<organism evidence="1 2">
    <name type="scientific">Elysia crispata</name>
    <name type="common">lettuce slug</name>
    <dbReference type="NCBI Taxonomy" id="231223"/>
    <lineage>
        <taxon>Eukaryota</taxon>
        <taxon>Metazoa</taxon>
        <taxon>Spiralia</taxon>
        <taxon>Lophotrochozoa</taxon>
        <taxon>Mollusca</taxon>
        <taxon>Gastropoda</taxon>
        <taxon>Heterobranchia</taxon>
        <taxon>Euthyneura</taxon>
        <taxon>Panpulmonata</taxon>
        <taxon>Sacoglossa</taxon>
        <taxon>Placobranchoidea</taxon>
        <taxon>Plakobranchidae</taxon>
        <taxon>Elysia</taxon>
    </lineage>
</organism>
<gene>
    <name evidence="1" type="ORF">RRG08_025842</name>
</gene>
<sequence>MCDCQRSLTPDGNAASNLLFSLEITERCRESKLTARVSDKRLPQELHQPIHSTRVLDKIRETVVCQILETKVAAGSSLPETL</sequence>
<dbReference type="EMBL" id="JAWDGP010007018">
    <property type="protein sequence ID" value="KAK3731300.1"/>
    <property type="molecule type" value="Genomic_DNA"/>
</dbReference>
<evidence type="ECO:0000313" key="2">
    <source>
        <dbReference type="Proteomes" id="UP001283361"/>
    </source>
</evidence>
<reference evidence="1" key="1">
    <citation type="journal article" date="2023" name="G3 (Bethesda)">
        <title>A reference genome for the long-term kleptoplast-retaining sea slug Elysia crispata morphotype clarki.</title>
        <authorList>
            <person name="Eastman K.E."/>
            <person name="Pendleton A.L."/>
            <person name="Shaikh M.A."/>
            <person name="Suttiyut T."/>
            <person name="Ogas R."/>
            <person name="Tomko P."/>
            <person name="Gavelis G."/>
            <person name="Widhalm J.R."/>
            <person name="Wisecaver J.H."/>
        </authorList>
    </citation>
    <scope>NUCLEOTIDE SEQUENCE</scope>
    <source>
        <strain evidence="1">ECLA1</strain>
    </source>
</reference>
<protein>
    <submittedName>
        <fullName evidence="1">Uncharacterized protein</fullName>
    </submittedName>
</protein>
<keyword evidence="2" id="KW-1185">Reference proteome</keyword>
<comment type="caution">
    <text evidence="1">The sequence shown here is derived from an EMBL/GenBank/DDBJ whole genome shotgun (WGS) entry which is preliminary data.</text>
</comment>
<dbReference type="Proteomes" id="UP001283361">
    <property type="component" value="Unassembled WGS sequence"/>
</dbReference>